<feature type="compositionally biased region" description="Gly residues" evidence="1">
    <location>
        <begin position="294"/>
        <end position="305"/>
    </location>
</feature>
<dbReference type="EMBL" id="CP003587">
    <property type="protein sequence ID" value="AGY59840.1"/>
    <property type="molecule type" value="Genomic_DNA"/>
</dbReference>
<feature type="compositionally biased region" description="Gly residues" evidence="1">
    <location>
        <begin position="252"/>
        <end position="264"/>
    </location>
</feature>
<accession>U5QQ98</accession>
<reference evidence="2 3" key="1">
    <citation type="journal article" date="2013" name="PLoS ONE">
        <title>Cultivation and Complete Genome Sequencing of Gloeobacter kilaueensis sp. nov., from a Lava Cave in Kilauea Caldera, Hawai'i.</title>
        <authorList>
            <person name="Saw J.H."/>
            <person name="Schatz M."/>
            <person name="Brown M.V."/>
            <person name="Kunkel D.D."/>
            <person name="Foster J.S."/>
            <person name="Shick H."/>
            <person name="Christensen S."/>
            <person name="Hou S."/>
            <person name="Wan X."/>
            <person name="Donachie S.P."/>
        </authorList>
    </citation>
    <scope>NUCLEOTIDE SEQUENCE [LARGE SCALE GENOMIC DNA]</scope>
    <source>
        <strain evidence="3">JS</strain>
    </source>
</reference>
<dbReference type="AlphaFoldDB" id="U5QQ98"/>
<proteinExistence type="predicted"/>
<keyword evidence="3" id="KW-1185">Reference proteome</keyword>
<name>U5QQ98_GLOK1</name>
<feature type="compositionally biased region" description="Gly residues" evidence="1">
    <location>
        <begin position="354"/>
        <end position="372"/>
    </location>
</feature>
<feature type="region of interest" description="Disordered" evidence="1">
    <location>
        <begin position="285"/>
        <end position="430"/>
    </location>
</feature>
<dbReference type="RefSeq" id="WP_023175150.1">
    <property type="nucleotide sequence ID" value="NC_022600.1"/>
</dbReference>
<dbReference type="Proteomes" id="UP000017396">
    <property type="component" value="Chromosome"/>
</dbReference>
<feature type="compositionally biased region" description="Acidic residues" evidence="1">
    <location>
        <begin position="339"/>
        <end position="353"/>
    </location>
</feature>
<evidence type="ECO:0000313" key="2">
    <source>
        <dbReference type="EMBL" id="AGY59840.1"/>
    </source>
</evidence>
<protein>
    <submittedName>
        <fullName evidence="2">Uncharacterized protein</fullName>
    </submittedName>
</protein>
<organism evidence="2 3">
    <name type="scientific">Gloeobacter kilaueensis (strain ATCC BAA-2537 / CCAP 1431/1 / ULC 316 / JS1)</name>
    <dbReference type="NCBI Taxonomy" id="1183438"/>
    <lineage>
        <taxon>Bacteria</taxon>
        <taxon>Bacillati</taxon>
        <taxon>Cyanobacteriota</taxon>
        <taxon>Cyanophyceae</taxon>
        <taxon>Gloeobacterales</taxon>
        <taxon>Gloeobacteraceae</taxon>
        <taxon>Gloeobacter</taxon>
    </lineage>
</organism>
<evidence type="ECO:0000313" key="3">
    <source>
        <dbReference type="Proteomes" id="UP000017396"/>
    </source>
</evidence>
<dbReference type="KEGG" id="glj:GKIL_3594"/>
<feature type="compositionally biased region" description="Gly residues" evidence="1">
    <location>
        <begin position="319"/>
        <end position="329"/>
    </location>
</feature>
<sequence length="430" mass="42206">MPEENDQQIKAPEQFIADAGELGGQAVSDFFAANNPLSLGEEGGALGQFAQNIFDGPLPDLAGAAIDPLGAIADGAEAVGNFLPDLFGGEQSEEGDLTGTGAGIGDVFGGIGEEAAQFIGGADEDQGDGDGSAFGSLGDLVGQAAGFAGDLADGIAGLGEDGGASLADLAGEGAGGVLDALGGEKDSEPENYTEMRASGEMSDKEWADAMLNDARADMGMDPIPGSADDEKSDSDGLNGLLGGAEGALDGFQEGGVEGGLDGFGEGEGILGGGLEGALDGFGEDGLEGALDGFQEGGFAGILGGSEEGDPDGDDQSFGLGEGVLGGEDGGYLDPGFLADGEEGGFDGNSEGDSDAGGGYLDPGFLADGGEGGFDGDDPGDGGWQNFLGGDEEATDDGGVWSEEGADSNYEVAEEPDYSGDIDAGGDYPVE</sequence>
<evidence type="ECO:0000256" key="1">
    <source>
        <dbReference type="SAM" id="MobiDB-lite"/>
    </source>
</evidence>
<feature type="region of interest" description="Disordered" evidence="1">
    <location>
        <begin position="218"/>
        <end position="264"/>
    </location>
</feature>
<gene>
    <name evidence="2" type="ORF">GKIL_3594</name>
</gene>
<dbReference type="HOGENOM" id="CLU_637372_0_0_3"/>